<dbReference type="CDD" id="cd00093">
    <property type="entry name" value="HTH_XRE"/>
    <property type="match status" value="1"/>
</dbReference>
<dbReference type="SUPFAM" id="SSF47413">
    <property type="entry name" value="lambda repressor-like DNA-binding domains"/>
    <property type="match status" value="1"/>
</dbReference>
<dbReference type="Gene3D" id="1.10.260.40">
    <property type="entry name" value="lambda repressor-like DNA-binding domains"/>
    <property type="match status" value="1"/>
</dbReference>
<keyword evidence="1" id="KW-0238">DNA-binding</keyword>
<dbReference type="InterPro" id="IPR001387">
    <property type="entry name" value="Cro/C1-type_HTH"/>
</dbReference>
<dbReference type="SMART" id="SM00530">
    <property type="entry name" value="HTH_XRE"/>
    <property type="match status" value="1"/>
</dbReference>
<dbReference type="EMBL" id="VUOB01000026">
    <property type="protein sequence ID" value="KAA2261691.1"/>
    <property type="molecule type" value="Genomic_DNA"/>
</dbReference>
<dbReference type="PANTHER" id="PTHR46797:SF1">
    <property type="entry name" value="METHYLPHOSPHONATE SYNTHASE"/>
    <property type="match status" value="1"/>
</dbReference>
<keyword evidence="4" id="KW-1185">Reference proteome</keyword>
<dbReference type="Pfam" id="PF13560">
    <property type="entry name" value="HTH_31"/>
    <property type="match status" value="1"/>
</dbReference>
<evidence type="ECO:0000256" key="1">
    <source>
        <dbReference type="ARBA" id="ARBA00023125"/>
    </source>
</evidence>
<evidence type="ECO:0000313" key="3">
    <source>
        <dbReference type="EMBL" id="KAA2261691.1"/>
    </source>
</evidence>
<dbReference type="PROSITE" id="PS50943">
    <property type="entry name" value="HTH_CROC1"/>
    <property type="match status" value="1"/>
</dbReference>
<reference evidence="3 4" key="1">
    <citation type="submission" date="2019-09" db="EMBL/GenBank/DDBJ databases">
        <title>Goodfellowia gen. nov., a new genus of the Pseudonocardineae related to Actinoalloteichus, containing Goodfellowia coeruleoviolacea gen. nov., comb. nov. gen. nov., comb. nov.</title>
        <authorList>
            <person name="Labeda D."/>
        </authorList>
    </citation>
    <scope>NUCLEOTIDE SEQUENCE [LARGE SCALE GENOMIC DNA]</scope>
    <source>
        <strain evidence="3 4">AN110305</strain>
    </source>
</reference>
<organism evidence="3 4">
    <name type="scientific">Solihabitans fulvus</name>
    <dbReference type="NCBI Taxonomy" id="1892852"/>
    <lineage>
        <taxon>Bacteria</taxon>
        <taxon>Bacillati</taxon>
        <taxon>Actinomycetota</taxon>
        <taxon>Actinomycetes</taxon>
        <taxon>Pseudonocardiales</taxon>
        <taxon>Pseudonocardiaceae</taxon>
        <taxon>Solihabitans</taxon>
    </lineage>
</organism>
<name>A0A5B2XFM2_9PSEU</name>
<sequence length="426" mass="46034">MGLWFMNMINIQQPEFGRRLKRLRAERGLSQRDVAVGVVNPSYISLLESGSRVPTLEVALHIARALDVPLNALVEGTAAPIGGLSGSADGRLVRDLLARNAYEFGDLAEAQARFTEAYQTARGEGSPLAVLTYGLALQDILVLRSDDAARDALLVDLAIAAEQLGTPELIVRIRIDRAAAARDVGRLSEALELAEQAAEAIGRTDLADTSEHVRTLGVLVSIRCDCGDPGEVPRLIDQMLRVATALDSAPVTGRAHWVASVAYSRIGRPELAERHVREAREMLATPATSVHEWAKFSRAAASALLESGANPEEVVQYLNGARAASTIIDAPADAAYLASLETRYALATGDAERAVRLSDFVEHDPGELTVSELARLRLARGRALHLLGRTDEAAEQLRVAATLCDDLEAYRLAAQIWRELAELRPH</sequence>
<dbReference type="AlphaFoldDB" id="A0A5B2XFM2"/>
<dbReference type="SUPFAM" id="SSF48452">
    <property type="entry name" value="TPR-like"/>
    <property type="match status" value="2"/>
</dbReference>
<dbReference type="InterPro" id="IPR050807">
    <property type="entry name" value="TransReg_Diox_bact_type"/>
</dbReference>
<proteinExistence type="predicted"/>
<accession>A0A5B2XFM2</accession>
<dbReference type="GO" id="GO:0003700">
    <property type="term" value="F:DNA-binding transcription factor activity"/>
    <property type="evidence" value="ECO:0007669"/>
    <property type="project" value="TreeGrafter"/>
</dbReference>
<dbReference type="InterPro" id="IPR010982">
    <property type="entry name" value="Lambda_DNA-bd_dom_sf"/>
</dbReference>
<dbReference type="PANTHER" id="PTHR46797">
    <property type="entry name" value="HTH-TYPE TRANSCRIPTIONAL REGULATOR"/>
    <property type="match status" value="1"/>
</dbReference>
<dbReference type="GO" id="GO:0005829">
    <property type="term" value="C:cytosol"/>
    <property type="evidence" value="ECO:0007669"/>
    <property type="project" value="TreeGrafter"/>
</dbReference>
<dbReference type="Gene3D" id="1.25.40.10">
    <property type="entry name" value="Tetratricopeptide repeat domain"/>
    <property type="match status" value="1"/>
</dbReference>
<feature type="domain" description="HTH cro/C1-type" evidence="2">
    <location>
        <begin position="20"/>
        <end position="73"/>
    </location>
</feature>
<protein>
    <submittedName>
        <fullName evidence="3">Helix-turn-helix domain-containing protein</fullName>
    </submittedName>
</protein>
<dbReference type="GO" id="GO:0003677">
    <property type="term" value="F:DNA binding"/>
    <property type="evidence" value="ECO:0007669"/>
    <property type="project" value="UniProtKB-KW"/>
</dbReference>
<dbReference type="OrthoDB" id="3380004at2"/>
<reference evidence="3 4" key="2">
    <citation type="submission" date="2019-09" db="EMBL/GenBank/DDBJ databases">
        <authorList>
            <person name="Jin C."/>
        </authorList>
    </citation>
    <scope>NUCLEOTIDE SEQUENCE [LARGE SCALE GENOMIC DNA]</scope>
    <source>
        <strain evidence="3 4">AN110305</strain>
    </source>
</reference>
<evidence type="ECO:0000259" key="2">
    <source>
        <dbReference type="PROSITE" id="PS50943"/>
    </source>
</evidence>
<evidence type="ECO:0000313" key="4">
    <source>
        <dbReference type="Proteomes" id="UP000323454"/>
    </source>
</evidence>
<comment type="caution">
    <text evidence="3">The sequence shown here is derived from an EMBL/GenBank/DDBJ whole genome shotgun (WGS) entry which is preliminary data.</text>
</comment>
<dbReference type="Proteomes" id="UP000323454">
    <property type="component" value="Unassembled WGS sequence"/>
</dbReference>
<gene>
    <name evidence="3" type="ORF">F0L68_15690</name>
</gene>
<dbReference type="InterPro" id="IPR011990">
    <property type="entry name" value="TPR-like_helical_dom_sf"/>
</dbReference>